<accession>A0A455ZFB4</accession>
<dbReference type="EMBL" id="BK010608">
    <property type="protein sequence ID" value="DAC75649.1"/>
    <property type="molecule type" value="Genomic_DNA"/>
</dbReference>
<evidence type="ECO:0000256" key="5">
    <source>
        <dbReference type="ARBA" id="ARBA00022801"/>
    </source>
</evidence>
<dbReference type="PANTHER" id="PTHR38039:SF1">
    <property type="entry name" value="TOXIN YOEB"/>
    <property type="match status" value="1"/>
</dbReference>
<reference evidence="7" key="1">
    <citation type="journal article" date="2014" name="Genome Biol. Evol.">
        <title>Comparative genomic analysis of malaria mosquito vector-associated novel pathogen Elizabethkingia anophelis.</title>
        <authorList>
            <person name="Teo J."/>
            <person name="Tan S.Y."/>
            <person name="Liu Y."/>
            <person name="Tay M."/>
            <person name="Ding Y."/>
            <person name="Li Y."/>
            <person name="Kjelleberg S."/>
            <person name="Givskov M."/>
            <person name="Lin R.T."/>
            <person name="Yang L."/>
        </authorList>
    </citation>
    <scope>NUCLEOTIDE SEQUENCE</scope>
</reference>
<evidence type="ECO:0000256" key="4">
    <source>
        <dbReference type="ARBA" id="ARBA00022759"/>
    </source>
</evidence>
<dbReference type="GO" id="GO:0006401">
    <property type="term" value="P:RNA catabolic process"/>
    <property type="evidence" value="ECO:0007669"/>
    <property type="project" value="InterPro"/>
</dbReference>
<dbReference type="RefSeq" id="WP_009090887.1">
    <property type="nucleotide sequence ID" value="NZ_CBCRWW010000026.1"/>
</dbReference>
<dbReference type="Pfam" id="PF06769">
    <property type="entry name" value="YoeB_toxin"/>
    <property type="match status" value="1"/>
</dbReference>
<reference evidence="7" key="6">
    <citation type="journal article" date="2017" name="Nat. Commun.">
        <title>Evolutionary dynamics and genomic features of the Elizabethkingia anophelis 2015 to 2016 Wisconsin outbreak strain.</title>
        <authorList>
            <person name="Perrin A."/>
            <person name="Larsonneur E."/>
            <person name="Nicholson A.C."/>
            <person name="Edwards D.J."/>
            <person name="Gundlach K.M."/>
            <person name="Whitney A.M."/>
            <person name="Gulvik C.A."/>
            <person name="Bell M.E."/>
            <person name="Rendueles O."/>
            <person name="Cury J."/>
            <person name="Hugon P."/>
            <person name="Clermont D."/>
            <person name="Enouf V."/>
            <person name="Loparev V."/>
            <person name="Juieng P."/>
            <person name="Monson T."/>
            <person name="Warshauer D."/>
            <person name="Elbadawi L.I."/>
            <person name="Walters M.S."/>
            <person name="Crist M.B."/>
            <person name="Noble-Wang J."/>
            <person name="Borlaug G."/>
            <person name="Rocha E.P.C."/>
            <person name="Criscuolo A."/>
            <person name="Touchon M."/>
            <person name="Davis J.P."/>
            <person name="Holt K.E."/>
            <person name="McQuiston J.R."/>
            <person name="Brisse S."/>
        </authorList>
    </citation>
    <scope>NUCLEOTIDE SEQUENCE</scope>
</reference>
<evidence type="ECO:0000256" key="2">
    <source>
        <dbReference type="ARBA" id="ARBA00022649"/>
    </source>
</evidence>
<comment type="similarity">
    <text evidence="1">Belongs to the YoeB family.</text>
</comment>
<dbReference type="SUPFAM" id="SSF143011">
    <property type="entry name" value="RelE-like"/>
    <property type="match status" value="1"/>
</dbReference>
<reference evidence="7" key="8">
    <citation type="journal article" date="2018" name="J. ISSAAS">
        <title>In Silico Identification of Three Types of Integrative and Conjugative Elements (ICEs) in Elizabethkingia anophelis Strains Isolated from Around the World.</title>
        <authorList>
            <person name="Xu J."/>
            <person name="Pei D."/>
            <person name="Nicholson A."/>
            <person name="Lan Y."/>
            <person name="Xia Q."/>
        </authorList>
    </citation>
    <scope>NUCLEOTIDE SEQUENCE</scope>
</reference>
<keyword evidence="2" id="KW-1277">Toxin-antitoxin system</keyword>
<evidence type="ECO:0000313" key="7">
    <source>
        <dbReference type="EMBL" id="DAC75462.1"/>
    </source>
</evidence>
<dbReference type="InterPro" id="IPR035093">
    <property type="entry name" value="RelE/ParE_toxin_dom_sf"/>
</dbReference>
<dbReference type="GO" id="GO:0045892">
    <property type="term" value="P:negative regulation of DNA-templated transcription"/>
    <property type="evidence" value="ECO:0007669"/>
    <property type="project" value="TreeGrafter"/>
</dbReference>
<dbReference type="Gene3D" id="3.30.2310.20">
    <property type="entry name" value="RelE-like"/>
    <property type="match status" value="1"/>
</dbReference>
<dbReference type="GeneID" id="56686049"/>
<keyword evidence="5" id="KW-0378">Hydrolase</keyword>
<evidence type="ECO:0000256" key="3">
    <source>
        <dbReference type="ARBA" id="ARBA00022722"/>
    </source>
</evidence>
<reference evidence="7" key="4">
    <citation type="journal article" date="2016" name="Sci. Rep.">
        <title>Genomic epidemiology and global diversity of the emerging bacterial pathogen Elizabethkingia anophelis.</title>
        <authorList>
            <person name="Breurec S."/>
            <person name="Criscuolo A."/>
            <person name="Diancourt L."/>
            <person name="Rendueles O."/>
            <person name="Vandenbogaert M."/>
            <person name="Passet V."/>
            <person name="Caro V."/>
            <person name="Rocha E.P."/>
            <person name="Touchon M."/>
            <person name="Brisse S."/>
        </authorList>
    </citation>
    <scope>NUCLEOTIDE SEQUENCE</scope>
</reference>
<dbReference type="NCBIfam" id="TIGR02116">
    <property type="entry name" value="toxin_Txe_YoeB"/>
    <property type="match status" value="1"/>
</dbReference>
<dbReference type="NCBIfam" id="TIGR02385">
    <property type="entry name" value="RelE_StbE"/>
    <property type="match status" value="1"/>
</dbReference>
<gene>
    <name evidence="7" type="primary">ICEEaIII(1)_R26_17369_17088</name>
    <name evidence="8" type="synonym">ICEEaIII(3)_As1_24599_24880</name>
</gene>
<reference evidence="7" key="5">
    <citation type="journal article" date="2017" name="Genome Announc.">
        <title>Complete Circularized Genome Sequences of Four Strains of Elizabethkingia anophelis, Including Two Novel Strains Isolated from Wild-Caught Anopheles sinensis.</title>
        <authorList>
            <person name="Pei D."/>
            <person name="Nicholson A.C."/>
            <person name="Jiang J."/>
            <person name="Chen H."/>
            <person name="Whitney A.M."/>
            <person name="Villarma A."/>
            <person name="Bell M."/>
            <person name="Humrighouse B."/>
            <person name="Rowe L.A."/>
            <person name="Sheth M."/>
            <person name="Batra D."/>
            <person name="Juieng P."/>
            <person name="Loparev V.N."/>
            <person name="McQuiston J.R."/>
            <person name="Lan Y."/>
            <person name="Ma Y."/>
            <person name="Xu J."/>
        </authorList>
    </citation>
    <scope>NUCLEOTIDE SEQUENCE</scope>
</reference>
<sequence length="93" mass="10914">MAKYIIQYSSQAIKDLKEIKKSGRKIDMEKISTMIEEMTETPRKGTGHPEQLKHFDGEVWSRKINKGDRLVYEIFDEEVIIDIIKAKGHYNDK</sequence>
<reference evidence="7" key="7">
    <citation type="journal article" date="2017" name="Sci. Rep.">
        <title>Genomic features, phylogenetic relationships, and comparative genomics of Elizabethkingia anophelis strain EM361-97 isolated in Taiwan.</title>
        <authorList>
            <person name="Lin J.N."/>
            <person name="Lai C.H."/>
            <person name="Yang C.H."/>
            <person name="Huang Y.H."/>
            <person name="Lin H.H."/>
        </authorList>
    </citation>
    <scope>NUCLEOTIDE SEQUENCE</scope>
</reference>
<dbReference type="InterPro" id="IPR009614">
    <property type="entry name" value="YoeB_toxin"/>
</dbReference>
<evidence type="ECO:0000313" key="8">
    <source>
        <dbReference type="EMBL" id="DAC75649.1"/>
    </source>
</evidence>
<keyword evidence="4" id="KW-0255">Endonuclease</keyword>
<dbReference type="PANTHER" id="PTHR38039">
    <property type="entry name" value="TOXIN YOEB"/>
    <property type="match status" value="1"/>
</dbReference>
<reference evidence="7" key="3">
    <citation type="journal article" date="2016" name="Genome Announc.">
        <title>Complete Genome Sequences of Four Strains from the 2015-2016 Elizabethkingia anophelis Outbreak.</title>
        <authorList>
            <person name="Nicholson A.C."/>
            <person name="Whitney A.M."/>
            <person name="Emery B.D."/>
            <person name="Bell M.E."/>
            <person name="Gartin J.T."/>
            <person name="Humrighouse B.W."/>
            <person name="Loparev V.N."/>
            <person name="Batra D."/>
            <person name="Sheth M."/>
            <person name="Rowe L.A."/>
            <person name="Juieng P."/>
            <person name="Knipe K."/>
            <person name="Gulvik C."/>
            <person name="McQuiston J.R."/>
        </authorList>
    </citation>
    <scope>NUCLEOTIDE SEQUENCE</scope>
</reference>
<evidence type="ECO:0000256" key="6">
    <source>
        <dbReference type="ARBA" id="ARBA00030388"/>
    </source>
</evidence>
<dbReference type="InterPro" id="IPR007712">
    <property type="entry name" value="RelE/ParE_toxin"/>
</dbReference>
<dbReference type="GO" id="GO:0004519">
    <property type="term" value="F:endonuclease activity"/>
    <property type="evidence" value="ECO:0007669"/>
    <property type="project" value="UniProtKB-KW"/>
</dbReference>
<evidence type="ECO:0000256" key="1">
    <source>
        <dbReference type="ARBA" id="ARBA00008172"/>
    </source>
</evidence>
<dbReference type="EMBL" id="BK010606">
    <property type="protein sequence ID" value="DAC75462.1"/>
    <property type="molecule type" value="Genomic_DNA"/>
</dbReference>
<name>A0A455ZFB4_9FLAO</name>
<dbReference type="GO" id="GO:0016787">
    <property type="term" value="F:hydrolase activity"/>
    <property type="evidence" value="ECO:0007669"/>
    <property type="project" value="UniProtKB-KW"/>
</dbReference>
<keyword evidence="3" id="KW-0540">Nuclease</keyword>
<dbReference type="AlphaFoldDB" id="A0A455ZFB4"/>
<reference evidence="7" key="2">
    <citation type="journal article" date="2014" name="PLoS ONE">
        <title>Insights from the genome annotation of Elizabethkingia anophelis from the malaria vector Anopheles gambiae.</title>
        <authorList>
            <person name="Kukutla P."/>
            <person name="Lindberg B.G."/>
            <person name="Pei D."/>
            <person name="Rayl M."/>
            <person name="Yu W."/>
            <person name="Steritz M."/>
            <person name="Faye I."/>
            <person name="Xu J."/>
        </authorList>
    </citation>
    <scope>NUCLEOTIDE SEQUENCE</scope>
</reference>
<organism evidence="7">
    <name type="scientific">Elizabethkingia anophelis</name>
    <dbReference type="NCBI Taxonomy" id="1117645"/>
    <lineage>
        <taxon>Bacteria</taxon>
        <taxon>Pseudomonadati</taxon>
        <taxon>Bacteroidota</taxon>
        <taxon>Flavobacteriia</taxon>
        <taxon>Flavobacteriales</taxon>
        <taxon>Weeksellaceae</taxon>
        <taxon>Elizabethkingia</taxon>
    </lineage>
</organism>
<proteinExistence type="inferred from homology"/>
<protein>
    <recommendedName>
        <fullName evidence="6">Putative mRNA interferase YoeB</fullName>
    </recommendedName>
</protein>